<dbReference type="GO" id="GO:0006400">
    <property type="term" value="P:tRNA modification"/>
    <property type="evidence" value="ECO:0007669"/>
    <property type="project" value="InterPro"/>
</dbReference>
<evidence type="ECO:0000256" key="5">
    <source>
        <dbReference type="HAMAP-Rule" id="MF_03043"/>
    </source>
</evidence>
<dbReference type="PANTHER" id="PTHR46064:SF1">
    <property type="entry name" value="QUEUINE TRNA-RIBOSYLTRANSFERASE ACCESSORY SUBUNIT 2"/>
    <property type="match status" value="1"/>
</dbReference>
<dbReference type="NCBIfam" id="TIGR00449">
    <property type="entry name" value="tgt_general"/>
    <property type="match status" value="1"/>
</dbReference>
<dbReference type="InterPro" id="IPR036511">
    <property type="entry name" value="TGT-like_sf"/>
</dbReference>
<keyword evidence="1 5" id="KW-0963">Cytoplasm</keyword>
<dbReference type="EMBL" id="QZBJ01000051">
    <property type="protein sequence ID" value="THY72075.1"/>
    <property type="molecule type" value="Genomic_DNA"/>
</dbReference>
<comment type="caution">
    <text evidence="8">The sequence shown here is derived from an EMBL/GenBank/DDBJ whole genome shotgun (WGS) entry which is preliminary data.</text>
</comment>
<dbReference type="GO" id="GO:0008479">
    <property type="term" value="F:tRNA-guanosine(34) queuine transglycosylase activity"/>
    <property type="evidence" value="ECO:0007669"/>
    <property type="project" value="UniProtKB-UniRule"/>
</dbReference>
<dbReference type="InterPro" id="IPR050852">
    <property type="entry name" value="Queuine_tRNA-ribosyltrfase"/>
</dbReference>
<evidence type="ECO:0000256" key="4">
    <source>
        <dbReference type="ARBA" id="ARBA00022833"/>
    </source>
</evidence>
<sequence>MSGEEMSEGNMFSITRASTGNAARTGLLNLPNRQPIKTPHYLALASRGAIPHLTQDNVAKHTDIRGAYMAVEDSKLTEVCSPKEIKVVEKGTPILKYNPPNGTSRLRAYTATPDNHLLVLGARRSPPVPSPGASTDAQMAIMTAFGFTKLQATTFRSLTSSLNPDIVVGLGDIPYGYYKVSYKKIDKITDRTARWMQAHVQERAVAAKEQASKQPMLYAPLLPLSCDAQRYYTDHLEDMVNDIHGLAIYSTVSMADLPAELQHLPRLGLTEPNNPRAVLQDISHGIDITTLPFLSSVTDAGIALDIRFPVANPSPDSPLPLGVDMWDTAHATDVSALREGCPCYACTNHHRAFLQHLLSAKEMLAWVLLQIHNHQVMDEFFQGVRESIERGTFEQDVADFERVYEPEFPETGGRGPRLRGYQFKSEGPNERKRNPAPFTVYKGKKGDQNEKIVEKGLVPVPGPDAMAEDLEKVGFAEKAECRFGEG</sequence>
<dbReference type="GO" id="GO:0005737">
    <property type="term" value="C:cytoplasm"/>
    <property type="evidence" value="ECO:0007669"/>
    <property type="project" value="UniProtKB-SubCell"/>
</dbReference>
<evidence type="ECO:0000313" key="9">
    <source>
        <dbReference type="Proteomes" id="UP000305064"/>
    </source>
</evidence>
<dbReference type="SUPFAM" id="SSF51713">
    <property type="entry name" value="tRNA-guanine transglycosylase"/>
    <property type="match status" value="1"/>
</dbReference>
<evidence type="ECO:0000256" key="2">
    <source>
        <dbReference type="ARBA" id="ARBA00022694"/>
    </source>
</evidence>
<comment type="cofactor">
    <cofactor evidence="5">
        <name>Zn(2+)</name>
        <dbReference type="ChEBI" id="CHEBI:29105"/>
    </cofactor>
    <text evidence="5">Binds 1 zinc ion per subunit.</text>
</comment>
<comment type="similarity">
    <text evidence="5">Belongs to the queuine tRNA-ribosyltransferase family. QTRT2 subfamily.</text>
</comment>
<dbReference type="InterPro" id="IPR028592">
    <property type="entry name" value="QTRTD1"/>
</dbReference>
<dbReference type="Pfam" id="PF01702">
    <property type="entry name" value="TGT"/>
    <property type="match status" value="1"/>
</dbReference>
<feature type="binding site" evidence="5">
    <location>
        <position position="372"/>
    </location>
    <ligand>
        <name>Zn(2+)</name>
        <dbReference type="ChEBI" id="CHEBI:29105"/>
    </ligand>
</feature>
<evidence type="ECO:0000256" key="6">
    <source>
        <dbReference type="SAM" id="MobiDB-lite"/>
    </source>
</evidence>
<evidence type="ECO:0000313" key="8">
    <source>
        <dbReference type="EMBL" id="THY72075.1"/>
    </source>
</evidence>
<keyword evidence="2 5" id="KW-0819">tRNA processing</keyword>
<dbReference type="Gene3D" id="3.20.20.105">
    <property type="entry name" value="Queuine tRNA-ribosyltransferase-like"/>
    <property type="match status" value="1"/>
</dbReference>
<organism evidence="8 9">
    <name type="scientific">Aureobasidium pullulans</name>
    <name type="common">Black yeast</name>
    <name type="synonym">Pullularia pullulans</name>
    <dbReference type="NCBI Taxonomy" id="5580"/>
    <lineage>
        <taxon>Eukaryota</taxon>
        <taxon>Fungi</taxon>
        <taxon>Dikarya</taxon>
        <taxon>Ascomycota</taxon>
        <taxon>Pezizomycotina</taxon>
        <taxon>Dothideomycetes</taxon>
        <taxon>Dothideomycetidae</taxon>
        <taxon>Dothideales</taxon>
        <taxon>Saccotheciaceae</taxon>
        <taxon>Aureobasidium</taxon>
    </lineage>
</organism>
<proteinExistence type="inferred from homology"/>
<evidence type="ECO:0000256" key="3">
    <source>
        <dbReference type="ARBA" id="ARBA00022723"/>
    </source>
</evidence>
<feature type="binding site" evidence="5">
    <location>
        <position position="341"/>
    </location>
    <ligand>
        <name>Zn(2+)</name>
        <dbReference type="ChEBI" id="CHEBI:29105"/>
    </ligand>
</feature>
<name>A0AB38LS29_AURPU</name>
<comment type="subcellular location">
    <subcellularLocation>
        <location evidence="5">Cytoplasm</location>
    </subcellularLocation>
</comment>
<feature type="region of interest" description="Disordered" evidence="6">
    <location>
        <begin position="408"/>
        <end position="447"/>
    </location>
</feature>
<dbReference type="AlphaFoldDB" id="A0AB38LS29"/>
<dbReference type="GO" id="GO:0046872">
    <property type="term" value="F:metal ion binding"/>
    <property type="evidence" value="ECO:0007669"/>
    <property type="project" value="UniProtKB-KW"/>
</dbReference>
<accession>A0AB38LS29</accession>
<comment type="function">
    <text evidence="5">Non-catalytic subunit of the queuine tRNA-ribosyltransferase (TGT) that catalyzes the base-exchange of a guanine (G) residue with queuine (Q) at position 34 (anticodon wobble position) in tRNAs with GU(N) anticodons (tRNA-Asp, -Asn, -His and -Tyr), resulting in the hypermodified nucleoside queuosine (7-(((4,5-cis-dihydroxy-2-cyclopenten-1-yl)amino)methyl)-7-deazaguanosine).</text>
</comment>
<gene>
    <name evidence="8" type="ORF">D6C94_07099</name>
</gene>
<keyword evidence="4 5" id="KW-0862">Zinc</keyword>
<comment type="subunit">
    <text evidence="5">Heterodimer of a catalytic subunit and an accessory subunit.</text>
</comment>
<dbReference type="InterPro" id="IPR002616">
    <property type="entry name" value="tRNA_ribo_trans-like"/>
</dbReference>
<feature type="binding site" evidence="5">
    <location>
        <position position="346"/>
    </location>
    <ligand>
        <name>Zn(2+)</name>
        <dbReference type="ChEBI" id="CHEBI:29105"/>
    </ligand>
</feature>
<evidence type="ECO:0000259" key="7">
    <source>
        <dbReference type="Pfam" id="PF01702"/>
    </source>
</evidence>
<feature type="domain" description="tRNA-guanine(15) transglycosylase-like" evidence="7">
    <location>
        <begin position="22"/>
        <end position="405"/>
    </location>
</feature>
<feature type="binding site" evidence="5">
    <location>
        <position position="343"/>
    </location>
    <ligand>
        <name>Zn(2+)</name>
        <dbReference type="ChEBI" id="CHEBI:29105"/>
    </ligand>
</feature>
<dbReference type="HAMAP" id="MF_03043">
    <property type="entry name" value="QTRT2"/>
    <property type="match status" value="1"/>
</dbReference>
<keyword evidence="3 5" id="KW-0479">Metal-binding</keyword>
<protein>
    <recommendedName>
        <fullName evidence="5">Queuine tRNA-ribosyltransferase accessory subunit 2</fullName>
    </recommendedName>
    <alternativeName>
        <fullName evidence="5">Queuine tRNA-ribosyltransferase domain-containing protein 1</fullName>
    </alternativeName>
</protein>
<dbReference type="Proteomes" id="UP000305064">
    <property type="component" value="Unassembled WGS sequence"/>
</dbReference>
<reference evidence="8 9" key="1">
    <citation type="submission" date="2018-10" db="EMBL/GenBank/DDBJ databases">
        <title>Fifty Aureobasidium pullulans genomes reveal a recombining polyextremotolerant generalist.</title>
        <authorList>
            <person name="Gostincar C."/>
            <person name="Turk M."/>
            <person name="Zajc J."/>
            <person name="Gunde-Cimerman N."/>
        </authorList>
    </citation>
    <scope>NUCLEOTIDE SEQUENCE [LARGE SCALE GENOMIC DNA]</scope>
    <source>
        <strain evidence="8 9">EXF-4256</strain>
    </source>
</reference>
<evidence type="ECO:0000256" key="1">
    <source>
        <dbReference type="ARBA" id="ARBA00022490"/>
    </source>
</evidence>
<dbReference type="PANTHER" id="PTHR46064">
    <property type="entry name" value="QUEUINE TRNA-RIBOSYLTRANSFERASE ACCESSORY SUBUNIT 2"/>
    <property type="match status" value="1"/>
</dbReference>